<gene>
    <name evidence="1" type="ordered locus">gsr2285</name>
</gene>
<dbReference type="AlphaFoldDB" id="Q7NI98"/>
<dbReference type="InParanoid" id="Q7NI98"/>
<dbReference type="EnsemblBacteria" id="BAC90226">
    <property type="protein sequence ID" value="BAC90226"/>
    <property type="gene ID" value="BAC90226"/>
</dbReference>
<dbReference type="RefSeq" id="WP_011142282.1">
    <property type="nucleotide sequence ID" value="NC_005125.1"/>
</dbReference>
<sequence length="53" mass="6023">MDFLEKEEIYFTEKDREGGTQIFGAQHIQGLRREPSLARKYLGGVLSAIPRIG</sequence>
<reference evidence="1 2" key="2">
    <citation type="journal article" date="2003" name="DNA Res.">
        <title>Complete genome structure of Gloeobacter violaceus PCC 7421, a cyanobacterium that lacks thylakoids (supplement).</title>
        <authorList>
            <person name="Nakamura Y."/>
            <person name="Kaneko T."/>
            <person name="Sato S."/>
            <person name="Mimuro M."/>
            <person name="Miyashita H."/>
            <person name="Tsuchiya T."/>
            <person name="Sasamoto S."/>
            <person name="Watanabe A."/>
            <person name="Kawashima K."/>
            <person name="Kishida Y."/>
            <person name="Kiyokawa C."/>
            <person name="Kohara M."/>
            <person name="Matsumoto M."/>
            <person name="Matsuno A."/>
            <person name="Nakazaki N."/>
            <person name="Shimpo S."/>
            <person name="Takeuchi C."/>
            <person name="Yamada M."/>
            <person name="Tabata S."/>
        </authorList>
    </citation>
    <scope>NUCLEOTIDE SEQUENCE [LARGE SCALE GENOMIC DNA]</scope>
    <source>
        <strain evidence="2">ATCC 29082 / PCC 7421</strain>
    </source>
</reference>
<dbReference type="KEGG" id="gvi:gsr2285"/>
<protein>
    <submittedName>
        <fullName evidence="1">Gsr2285 protein</fullName>
    </submittedName>
</protein>
<proteinExistence type="predicted"/>
<dbReference type="OrthoDB" id="9809324at2"/>
<reference evidence="1 2" key="1">
    <citation type="journal article" date="2003" name="DNA Res.">
        <title>Complete genome structure of Gloeobacter violaceus PCC 7421, a cyanobacterium that lacks thylakoids.</title>
        <authorList>
            <person name="Nakamura Y."/>
            <person name="Kaneko T."/>
            <person name="Sato S."/>
            <person name="Mimuro M."/>
            <person name="Miyashita H."/>
            <person name="Tsuchiya T."/>
            <person name="Sasamoto S."/>
            <person name="Watanabe A."/>
            <person name="Kawashima K."/>
            <person name="Kishida Y."/>
            <person name="Kiyokawa C."/>
            <person name="Kohara M."/>
            <person name="Matsumoto M."/>
            <person name="Matsuno A."/>
            <person name="Nakazaki N."/>
            <person name="Shimpo S."/>
            <person name="Takeuchi C."/>
            <person name="Yamada M."/>
            <person name="Tabata S."/>
        </authorList>
    </citation>
    <scope>NUCLEOTIDE SEQUENCE [LARGE SCALE GENOMIC DNA]</scope>
    <source>
        <strain evidence="2">ATCC 29082 / PCC 7421</strain>
    </source>
</reference>
<dbReference type="Proteomes" id="UP000000557">
    <property type="component" value="Chromosome"/>
</dbReference>
<evidence type="ECO:0000313" key="2">
    <source>
        <dbReference type="Proteomes" id="UP000000557"/>
    </source>
</evidence>
<dbReference type="HOGENOM" id="CLU_3062021_0_0_3"/>
<keyword evidence="2" id="KW-1185">Reference proteome</keyword>
<dbReference type="EMBL" id="BA000045">
    <property type="protein sequence ID" value="BAC90226.1"/>
    <property type="molecule type" value="Genomic_DNA"/>
</dbReference>
<evidence type="ECO:0000313" key="1">
    <source>
        <dbReference type="EMBL" id="BAC90226.1"/>
    </source>
</evidence>
<accession>Q7NI98</accession>
<organism evidence="1 2">
    <name type="scientific">Gloeobacter violaceus (strain ATCC 29082 / PCC 7421)</name>
    <dbReference type="NCBI Taxonomy" id="251221"/>
    <lineage>
        <taxon>Bacteria</taxon>
        <taxon>Bacillati</taxon>
        <taxon>Cyanobacteriota</taxon>
        <taxon>Cyanophyceae</taxon>
        <taxon>Gloeobacterales</taxon>
        <taxon>Gloeobacteraceae</taxon>
        <taxon>Gloeobacter</taxon>
    </lineage>
</organism>
<name>Q7NI98_GLOVI</name>